<comment type="caution">
    <text evidence="2">The sequence shown here is derived from an EMBL/GenBank/DDBJ whole genome shotgun (WGS) entry which is preliminary data.</text>
</comment>
<keyword evidence="3" id="KW-1185">Reference proteome</keyword>
<organism evidence="2 3">
    <name type="scientific">Acrasis kona</name>
    <dbReference type="NCBI Taxonomy" id="1008807"/>
    <lineage>
        <taxon>Eukaryota</taxon>
        <taxon>Discoba</taxon>
        <taxon>Heterolobosea</taxon>
        <taxon>Tetramitia</taxon>
        <taxon>Eutetramitia</taxon>
        <taxon>Acrasidae</taxon>
        <taxon>Acrasis</taxon>
    </lineage>
</organism>
<evidence type="ECO:0000313" key="2">
    <source>
        <dbReference type="EMBL" id="KAL0489927.1"/>
    </source>
</evidence>
<gene>
    <name evidence="2" type="ORF">AKO1_005458</name>
</gene>
<feature type="non-terminal residue" evidence="2">
    <location>
        <position position="115"/>
    </location>
</feature>
<dbReference type="AlphaFoldDB" id="A0AAW2ZKU7"/>
<proteinExistence type="predicted"/>
<dbReference type="Pfam" id="PF14675">
    <property type="entry name" value="FANCI_S1"/>
    <property type="match status" value="1"/>
</dbReference>
<evidence type="ECO:0000313" key="3">
    <source>
        <dbReference type="Proteomes" id="UP001431209"/>
    </source>
</evidence>
<evidence type="ECO:0000259" key="1">
    <source>
        <dbReference type="Pfam" id="PF14675"/>
    </source>
</evidence>
<dbReference type="Proteomes" id="UP001431209">
    <property type="component" value="Unassembled WGS sequence"/>
</dbReference>
<dbReference type="EMBL" id="JAOPGA020001618">
    <property type="protein sequence ID" value="KAL0489927.1"/>
    <property type="molecule type" value="Genomic_DNA"/>
</dbReference>
<name>A0AAW2ZKU7_9EUKA</name>
<protein>
    <recommendedName>
        <fullName evidence="1">FANCI solenoid 1 domain-containing protein</fullName>
    </recommendedName>
</protein>
<reference evidence="2 3" key="1">
    <citation type="submission" date="2024-03" db="EMBL/GenBank/DDBJ databases">
        <title>The Acrasis kona genome and developmental transcriptomes reveal deep origins of eukaryotic multicellular pathways.</title>
        <authorList>
            <person name="Sheikh S."/>
            <person name="Fu C.-J."/>
            <person name="Brown M.W."/>
            <person name="Baldauf S.L."/>
        </authorList>
    </citation>
    <scope>NUCLEOTIDE SEQUENCE [LARGE SCALE GENOMIC DNA]</scope>
    <source>
        <strain evidence="2 3">ATCC MYA-3509</strain>
    </source>
</reference>
<dbReference type="InterPro" id="IPR029308">
    <property type="entry name" value="FANCI_S1"/>
</dbReference>
<feature type="domain" description="FANCI solenoid 1" evidence="1">
    <location>
        <begin position="5"/>
        <end position="115"/>
    </location>
</feature>
<sequence>MIGRILKDVSLDARSIKKHVQIITDEIDALSPNKVAEMSLYIIEVLNKTTPEHIDLEIWPKCISLVQGSEGVELELSEGKTSFSGQAFKKHAIQEMCDIDWNDKAVALFVLMFKD</sequence>
<accession>A0AAW2ZKU7</accession>